<evidence type="ECO:0000313" key="2">
    <source>
        <dbReference type="Proteomes" id="UP000000663"/>
    </source>
</evidence>
<dbReference type="AlphaFoldDB" id="Q0W3Y5"/>
<evidence type="ECO:0000313" key="1">
    <source>
        <dbReference type="EMBL" id="CAJ36908.1"/>
    </source>
</evidence>
<reference evidence="1 2" key="1">
    <citation type="journal article" date="2006" name="Science">
        <title>Genome of rice cluster I archaea -- the key methane producers in the rice rhizosphere.</title>
        <authorList>
            <person name="Erkel C."/>
            <person name="Kube M."/>
            <person name="Reinhardt R."/>
            <person name="Liesack W."/>
        </authorList>
    </citation>
    <scope>NUCLEOTIDE SEQUENCE [LARGE SCALE GENOMIC DNA]</scope>
    <source>
        <strain evidence="2">DSM 22066 / NBRC 105507 / MRE50</strain>
    </source>
</reference>
<accession>Q0W3Y5</accession>
<sequence length="127" mass="13097">MGVWKGLGGFFKDILSDLLTSQASRTGVLCGHLYHAGVAQVQAESSTTGVGVPGSAVGSTVGIPVAETLAFTLLAGAMYTAAMARIVITTISIRIPVTNLSNFTSYTPAHAGKTILYAVNYGLFVCL</sequence>
<dbReference type="STRING" id="351160.RCIA134"/>
<protein>
    <submittedName>
        <fullName evidence="1">Uncharacterized protein</fullName>
    </submittedName>
</protein>
<dbReference type="EMBL" id="AM114193">
    <property type="protein sequence ID" value="CAJ36908.1"/>
    <property type="molecule type" value="Genomic_DNA"/>
</dbReference>
<keyword evidence="2" id="KW-1185">Reference proteome</keyword>
<dbReference type="Proteomes" id="UP000000663">
    <property type="component" value="Chromosome"/>
</dbReference>
<name>Q0W3Y5_METAR</name>
<dbReference type="KEGG" id="rci:RCIA134"/>
<proteinExistence type="predicted"/>
<gene>
    <name evidence="1" type="ORF">RCIA134</name>
</gene>
<organism evidence="1 2">
    <name type="scientific">Methanocella arvoryzae (strain DSM 22066 / NBRC 105507 / MRE50)</name>
    <dbReference type="NCBI Taxonomy" id="351160"/>
    <lineage>
        <taxon>Archaea</taxon>
        <taxon>Methanobacteriati</taxon>
        <taxon>Methanobacteriota</taxon>
        <taxon>Stenosarchaea group</taxon>
        <taxon>Methanomicrobia</taxon>
        <taxon>Methanocellales</taxon>
        <taxon>Methanocellaceae</taxon>
        <taxon>Methanocella</taxon>
    </lineage>
</organism>